<dbReference type="Pfam" id="PF14199">
    <property type="entry name" value="DUF4317"/>
    <property type="match status" value="1"/>
</dbReference>
<gene>
    <name evidence="1" type="ORF">DFR62_1627</name>
</gene>
<dbReference type="InterPro" id="IPR025466">
    <property type="entry name" value="DUF4317"/>
</dbReference>
<comment type="caution">
    <text evidence="1">The sequence shown here is derived from an EMBL/GenBank/DDBJ whole genome shotgun (WGS) entry which is preliminary data.</text>
</comment>
<sequence>MLFFCRNMDFISWELEIEMNKKDIAEIRKQFKLETDLLKIAEIYNVYIKQDTSEIFHEESRSFSLLDREQQELFLANFKKVLAGKLDIKLFEVKFQRPEEGQADHTQHLLYEGLHADDAEGWKGNMQRVALKMVEETPYEKDMVITFIRGTYFKTTKREPDETEAAMRDEVYTTPFVLSSMNQTELPKSSLVFDFIEKEFKSNIMADPVIKLSSPVGGFLFPSFTNNAADVNRILYSAAKANKPDFQFIENVLNGDEITTAEDDKVVFEEIVKHVIGDEVNSRTLAGVYDEINSMLEVEAEDEDEPAPMLDSKEVERVLKASGIKDISTEKVEQAFQQVTDDRQYEMKASHIVPKYGAKSIKINTKVAEIKIGPEDLRYVKQVNYNGRRCILIEVEEDTVVEGFKLLAEEELE</sequence>
<organism evidence="1 2">
    <name type="scientific">Planococcus citreus</name>
    <dbReference type="NCBI Taxonomy" id="1373"/>
    <lineage>
        <taxon>Bacteria</taxon>
        <taxon>Bacillati</taxon>
        <taxon>Bacillota</taxon>
        <taxon>Bacilli</taxon>
        <taxon>Bacillales</taxon>
        <taxon>Caryophanaceae</taxon>
        <taxon>Planococcus</taxon>
    </lineage>
</organism>
<name>A0A497YQ39_9BACL</name>
<reference evidence="1 2" key="1">
    <citation type="submission" date="2018-10" db="EMBL/GenBank/DDBJ databases">
        <title>Genomic Encyclopedia of Type Strains, Phase IV (KMG-IV): sequencing the most valuable type-strain genomes for metagenomic binning, comparative biology and taxonomic classification.</title>
        <authorList>
            <person name="Goeker M."/>
        </authorList>
    </citation>
    <scope>NUCLEOTIDE SEQUENCE [LARGE SCALE GENOMIC DNA]</scope>
    <source>
        <strain evidence="1 2">DSM 20549</strain>
    </source>
</reference>
<evidence type="ECO:0000313" key="2">
    <source>
        <dbReference type="Proteomes" id="UP000280791"/>
    </source>
</evidence>
<dbReference type="EMBL" id="RCCP01000001">
    <property type="protein sequence ID" value="RLJ91461.1"/>
    <property type="molecule type" value="Genomic_DNA"/>
</dbReference>
<evidence type="ECO:0000313" key="1">
    <source>
        <dbReference type="EMBL" id="RLJ91461.1"/>
    </source>
</evidence>
<accession>A0A497YQ39</accession>
<proteinExistence type="predicted"/>
<keyword evidence="2" id="KW-1185">Reference proteome</keyword>
<dbReference type="AlphaFoldDB" id="A0A497YQ39"/>
<dbReference type="Proteomes" id="UP000280791">
    <property type="component" value="Unassembled WGS sequence"/>
</dbReference>
<protein>
    <submittedName>
        <fullName evidence="1">Uncharacterized protein DUF4317</fullName>
    </submittedName>
</protein>